<dbReference type="PANTHER" id="PTHR34875">
    <property type="entry name" value="UPF0237 PROTEIN MJ1558"/>
    <property type="match status" value="1"/>
</dbReference>
<comment type="subcellular location">
    <subcellularLocation>
        <location evidence="1">Membrane</location>
        <topology evidence="1">Multi-pass membrane protein</topology>
    </subcellularLocation>
</comment>
<dbReference type="InterPro" id="IPR045865">
    <property type="entry name" value="ACT-like_dom_sf"/>
</dbReference>
<dbReference type="InterPro" id="IPR007248">
    <property type="entry name" value="Mpv17_PMP22"/>
</dbReference>
<protein>
    <recommendedName>
        <fullName evidence="7">ACT domain-containing protein</fullName>
    </recommendedName>
</protein>
<dbReference type="Pfam" id="PF13740">
    <property type="entry name" value="ACT_6"/>
    <property type="match status" value="1"/>
</dbReference>
<evidence type="ECO:0000256" key="3">
    <source>
        <dbReference type="ARBA" id="ARBA00022692"/>
    </source>
</evidence>
<evidence type="ECO:0000259" key="7">
    <source>
        <dbReference type="PROSITE" id="PS51671"/>
    </source>
</evidence>
<dbReference type="SUPFAM" id="SSF55021">
    <property type="entry name" value="ACT-like"/>
    <property type="match status" value="2"/>
</dbReference>
<dbReference type="PROSITE" id="PS51257">
    <property type="entry name" value="PROKAR_LIPOPROTEIN"/>
    <property type="match status" value="1"/>
</dbReference>
<feature type="domain" description="ACT" evidence="7">
    <location>
        <begin position="371"/>
        <end position="455"/>
    </location>
</feature>
<comment type="similarity">
    <text evidence="2">Belongs to the peroxisomal membrane protein PXMP2/4 family.</text>
</comment>
<dbReference type="InterPro" id="IPR002912">
    <property type="entry name" value="ACT_dom"/>
</dbReference>
<keyword evidence="3" id="KW-0812">Transmembrane</keyword>
<evidence type="ECO:0000313" key="9">
    <source>
        <dbReference type="Proteomes" id="UP001363151"/>
    </source>
</evidence>
<evidence type="ECO:0000256" key="1">
    <source>
        <dbReference type="ARBA" id="ARBA00004141"/>
    </source>
</evidence>
<reference evidence="8 9" key="1">
    <citation type="submission" date="2024-03" db="EMBL/GenBank/DDBJ databases">
        <title>Aureococcus anophagefferens CCMP1851 and Kratosvirus quantuckense: Draft genome of a second virus-susceptible host strain in the model system.</title>
        <authorList>
            <person name="Chase E."/>
            <person name="Truchon A.R."/>
            <person name="Schepens W."/>
            <person name="Wilhelm S.W."/>
        </authorList>
    </citation>
    <scope>NUCLEOTIDE SEQUENCE [LARGE SCALE GENOMIC DNA]</scope>
    <source>
        <strain evidence="8 9">CCMP1851</strain>
    </source>
</reference>
<keyword evidence="4" id="KW-1133">Transmembrane helix</keyword>
<gene>
    <name evidence="8" type="ORF">SO694_00178017</name>
</gene>
<sequence>MAAVLRFAKASPMAFGVGFSCLKTSASDLIVQTFVERRETIDWKRNAAFASFGFGYLGIVQYSLYVPVFGRLFPKTEAFAAKSLREKMADLPGTLGVAAQVFLDQCVHHPFMYFPAFYMTKELVLYGGDASVDRVYKRWNDNFWPDLEALWKIWVPATCLNFAFSPMWMRIPVVASTSLVWTMILSAMRGTEEVEDGAAAFVGEEEDAAGLVMLGPHVSARTMEVFAQGLARRHALPEMADVASAVTRRLSRSDTPAEEGVAKPRPRTQDVAHLCVTASGKDRVGLVSMLSQWIYERGGNITGSKMLRMNDEFTVILHVTSKDRVAASHLRADLLGREGANKQMEDLTISARELRVHGSHADADSTVREARVRLTGADQPGIVFKVSKLFSEVGFNIEELATDTVAVANEDGKTRPFFLLEGYLTAPKVVPPAELEKKLDKLREDLDCKITVTWS</sequence>
<accession>A0ABR1FZD9</accession>
<evidence type="ECO:0000256" key="6">
    <source>
        <dbReference type="SAM" id="MobiDB-lite"/>
    </source>
</evidence>
<proteinExistence type="inferred from homology"/>
<dbReference type="Proteomes" id="UP001363151">
    <property type="component" value="Unassembled WGS sequence"/>
</dbReference>
<dbReference type="Gene3D" id="3.30.70.260">
    <property type="match status" value="2"/>
</dbReference>
<dbReference type="PROSITE" id="PS51671">
    <property type="entry name" value="ACT"/>
    <property type="match status" value="1"/>
</dbReference>
<dbReference type="EMBL" id="JBBJCI010000166">
    <property type="protein sequence ID" value="KAK7241639.1"/>
    <property type="molecule type" value="Genomic_DNA"/>
</dbReference>
<organism evidence="8 9">
    <name type="scientific">Aureococcus anophagefferens</name>
    <name type="common">Harmful bloom alga</name>
    <dbReference type="NCBI Taxonomy" id="44056"/>
    <lineage>
        <taxon>Eukaryota</taxon>
        <taxon>Sar</taxon>
        <taxon>Stramenopiles</taxon>
        <taxon>Ochrophyta</taxon>
        <taxon>Pelagophyceae</taxon>
        <taxon>Pelagomonadales</taxon>
        <taxon>Pelagomonadaceae</taxon>
        <taxon>Aureococcus</taxon>
    </lineage>
</organism>
<evidence type="ECO:0000256" key="4">
    <source>
        <dbReference type="ARBA" id="ARBA00022989"/>
    </source>
</evidence>
<dbReference type="Pfam" id="PF04117">
    <property type="entry name" value="Mpv17_PMP22"/>
    <property type="match status" value="1"/>
</dbReference>
<keyword evidence="9" id="KW-1185">Reference proteome</keyword>
<dbReference type="InterPro" id="IPR050990">
    <property type="entry name" value="UPF0237/GcvR_regulator"/>
</dbReference>
<name>A0ABR1FZD9_AURAN</name>
<evidence type="ECO:0000313" key="8">
    <source>
        <dbReference type="EMBL" id="KAK7241639.1"/>
    </source>
</evidence>
<feature type="region of interest" description="Disordered" evidence="6">
    <location>
        <begin position="247"/>
        <end position="266"/>
    </location>
</feature>
<keyword evidence="5" id="KW-0472">Membrane</keyword>
<evidence type="ECO:0000256" key="2">
    <source>
        <dbReference type="ARBA" id="ARBA00006824"/>
    </source>
</evidence>
<evidence type="ECO:0000256" key="5">
    <source>
        <dbReference type="ARBA" id="ARBA00023136"/>
    </source>
</evidence>
<dbReference type="PANTHER" id="PTHR34875:SF6">
    <property type="entry name" value="UPF0237 PROTEIN MJ1558"/>
    <property type="match status" value="1"/>
</dbReference>
<comment type="caution">
    <text evidence="8">The sequence shown here is derived from an EMBL/GenBank/DDBJ whole genome shotgun (WGS) entry which is preliminary data.</text>
</comment>